<evidence type="ECO:0000256" key="6">
    <source>
        <dbReference type="ARBA" id="ARBA00022729"/>
    </source>
</evidence>
<evidence type="ECO:0000259" key="17">
    <source>
        <dbReference type="Pfam" id="PF07715"/>
    </source>
</evidence>
<keyword evidence="11 12" id="KW-0998">Cell outer membrane</keyword>
<feature type="chain" id="PRO_5031100984" evidence="15">
    <location>
        <begin position="29"/>
        <end position="774"/>
    </location>
</feature>
<dbReference type="PANTHER" id="PTHR32552">
    <property type="entry name" value="FERRICHROME IRON RECEPTOR-RELATED"/>
    <property type="match status" value="1"/>
</dbReference>
<evidence type="ECO:0000256" key="3">
    <source>
        <dbReference type="ARBA" id="ARBA00022448"/>
    </source>
</evidence>
<keyword evidence="6 15" id="KW-0732">Signal</keyword>
<dbReference type="GO" id="GO:0009279">
    <property type="term" value="C:cell outer membrane"/>
    <property type="evidence" value="ECO:0007669"/>
    <property type="project" value="UniProtKB-SubCell"/>
</dbReference>
<dbReference type="Pfam" id="PF07715">
    <property type="entry name" value="Plug"/>
    <property type="match status" value="1"/>
</dbReference>
<dbReference type="CDD" id="cd01347">
    <property type="entry name" value="ligand_gated_channel"/>
    <property type="match status" value="1"/>
</dbReference>
<dbReference type="EMBL" id="JACHLN010000001">
    <property type="protein sequence ID" value="MBB4837070.1"/>
    <property type="molecule type" value="Genomic_DNA"/>
</dbReference>
<evidence type="ECO:0000256" key="14">
    <source>
        <dbReference type="SAM" id="MobiDB-lite"/>
    </source>
</evidence>
<evidence type="ECO:0000256" key="1">
    <source>
        <dbReference type="ARBA" id="ARBA00004571"/>
    </source>
</evidence>
<evidence type="ECO:0000256" key="4">
    <source>
        <dbReference type="ARBA" id="ARBA00022452"/>
    </source>
</evidence>
<evidence type="ECO:0000313" key="18">
    <source>
        <dbReference type="EMBL" id="MBB4837070.1"/>
    </source>
</evidence>
<dbReference type="Gene3D" id="2.170.130.10">
    <property type="entry name" value="TonB-dependent receptor, plug domain"/>
    <property type="match status" value="1"/>
</dbReference>
<dbReference type="PANTHER" id="PTHR32552:SF83">
    <property type="entry name" value="BLR3904 PROTEIN"/>
    <property type="match status" value="1"/>
</dbReference>
<evidence type="ECO:0000256" key="2">
    <source>
        <dbReference type="ARBA" id="ARBA00009810"/>
    </source>
</evidence>
<evidence type="ECO:0000256" key="10">
    <source>
        <dbReference type="ARBA" id="ARBA00023170"/>
    </source>
</evidence>
<accession>A0A7W7JYG2</accession>
<keyword evidence="3 12" id="KW-0813">Transport</keyword>
<sequence>MNRSTGAAAPAFLALACVGFVASAPAHASNGPDGDKTNTPASSDDVQDKDQITVNGQVYQPKQESPKNTRPLRDTPQTVTVITAEVMEQQNILSLRDALATVPGITFGAGEGGSGYGDSINLRGFSANNDITIDNVRDSAQYTRSDNFNIEQIEVTNGSNSVYSGAGSIAGNINLVSKRPSGRDKTVLQAGIGTDEYYRATADIDKKLSDSVGVRLNAMYHRNDVPGREVENNKRWGVMPSVTFGLEAPTRLSLIYLHQEDNNIPQFGVPYVSSTNNWFTGQVPGTSRSAYYGFRNLDKQDSNVDQATAIFEHELNSKISLRNLTRYQDVEQYSIADGPEGTFCLPTSLTAAGLACTTPGLFTPSGGSRGNTRDTRNQIIYNQTDLKGTFETFGIEHSFDLGISLSREYYDVRSGNSQRNANGTAVTIPAYAWNDPNLNNRNVYSGPVNFIVSARSHSEVANKAVYLFDTMKLSNHFELNGGVRWERNIGEFAAYTLSTAAATLGQITAVTRTGNRNSLLSYRVGAVYKPIEPISLYVAYGNSRTPSQSTVNGSCSAATCNVKPESAKNYEIGGKAELFKGGLLLTAALFRTDRDSYKVPSVDPTVPDQQLDGHSRVDGVALGATGHITSAWQITANYTYLDSELIRSVAKGAALDPSAGAQLQQTPKHSGSLYTAYTLPFGLTLGYGATYQGKFAINLPTRTVVGGALSRVLYSKDYLVHNLTASYEVTKALSLQLNVKNIGDKLYYTRIRANNGWATPGDARSAILTASYKF</sequence>
<comment type="subcellular location">
    <subcellularLocation>
        <location evidence="1 12">Cell outer membrane</location>
        <topology evidence="1 12">Multi-pass membrane protein</topology>
    </subcellularLocation>
</comment>
<comment type="similarity">
    <text evidence="2 12 13">Belongs to the TonB-dependent receptor family.</text>
</comment>
<dbReference type="GO" id="GO:0015344">
    <property type="term" value="F:siderophore uptake transmembrane transporter activity"/>
    <property type="evidence" value="ECO:0007669"/>
    <property type="project" value="TreeGrafter"/>
</dbReference>
<keyword evidence="19" id="KW-1185">Reference proteome</keyword>
<evidence type="ECO:0000256" key="15">
    <source>
        <dbReference type="SAM" id="SignalP"/>
    </source>
</evidence>
<dbReference type="Gene3D" id="2.40.170.20">
    <property type="entry name" value="TonB-dependent receptor, beta-barrel domain"/>
    <property type="match status" value="1"/>
</dbReference>
<dbReference type="InterPro" id="IPR039426">
    <property type="entry name" value="TonB-dep_rcpt-like"/>
</dbReference>
<feature type="domain" description="TonB-dependent receptor plug" evidence="17">
    <location>
        <begin position="72"/>
        <end position="171"/>
    </location>
</feature>
<keyword evidence="7" id="KW-0406">Ion transport</keyword>
<dbReference type="Proteomes" id="UP000575241">
    <property type="component" value="Unassembled WGS sequence"/>
</dbReference>
<feature type="domain" description="TonB-dependent receptor-like beta-barrel" evidence="16">
    <location>
        <begin position="260"/>
        <end position="742"/>
    </location>
</feature>
<evidence type="ECO:0000256" key="9">
    <source>
        <dbReference type="ARBA" id="ARBA00023136"/>
    </source>
</evidence>
<keyword evidence="10 18" id="KW-0675">Receptor</keyword>
<organism evidence="18 19">
    <name type="scientific">Sphingomonas kyeonggiensis</name>
    <dbReference type="NCBI Taxonomy" id="1268553"/>
    <lineage>
        <taxon>Bacteria</taxon>
        <taxon>Pseudomonadati</taxon>
        <taxon>Pseudomonadota</taxon>
        <taxon>Alphaproteobacteria</taxon>
        <taxon>Sphingomonadales</taxon>
        <taxon>Sphingomonadaceae</taxon>
        <taxon>Sphingomonas</taxon>
    </lineage>
</organism>
<keyword evidence="5 12" id="KW-0812">Transmembrane</keyword>
<evidence type="ECO:0000256" key="11">
    <source>
        <dbReference type="ARBA" id="ARBA00023237"/>
    </source>
</evidence>
<name>A0A7W7JYG2_9SPHN</name>
<feature type="region of interest" description="Disordered" evidence="14">
    <location>
        <begin position="27"/>
        <end position="49"/>
    </location>
</feature>
<evidence type="ECO:0000256" key="5">
    <source>
        <dbReference type="ARBA" id="ARBA00022692"/>
    </source>
</evidence>
<keyword evidence="4 12" id="KW-1134">Transmembrane beta strand</keyword>
<dbReference type="InterPro" id="IPR036942">
    <property type="entry name" value="Beta-barrel_TonB_sf"/>
</dbReference>
<dbReference type="InterPro" id="IPR012910">
    <property type="entry name" value="Plug_dom"/>
</dbReference>
<evidence type="ECO:0000256" key="13">
    <source>
        <dbReference type="RuleBase" id="RU003357"/>
    </source>
</evidence>
<gene>
    <name evidence="18" type="ORF">HNP52_000121</name>
</gene>
<comment type="caution">
    <text evidence="18">The sequence shown here is derived from an EMBL/GenBank/DDBJ whole genome shotgun (WGS) entry which is preliminary data.</text>
</comment>
<reference evidence="18 19" key="1">
    <citation type="submission" date="2020-08" db="EMBL/GenBank/DDBJ databases">
        <title>Functional genomics of gut bacteria from endangered species of beetles.</title>
        <authorList>
            <person name="Carlos-Shanley C."/>
        </authorList>
    </citation>
    <scope>NUCLEOTIDE SEQUENCE [LARGE SCALE GENOMIC DNA]</scope>
    <source>
        <strain evidence="18 19">S00224</strain>
    </source>
</reference>
<dbReference type="FunFam" id="2.170.130.10:FF:000001">
    <property type="entry name" value="Catecholate siderophore TonB-dependent receptor"/>
    <property type="match status" value="1"/>
</dbReference>
<dbReference type="GO" id="GO:0038023">
    <property type="term" value="F:signaling receptor activity"/>
    <property type="evidence" value="ECO:0007669"/>
    <property type="project" value="InterPro"/>
</dbReference>
<dbReference type="PROSITE" id="PS51257">
    <property type="entry name" value="PROKAR_LIPOPROTEIN"/>
    <property type="match status" value="1"/>
</dbReference>
<dbReference type="GO" id="GO:0015891">
    <property type="term" value="P:siderophore transport"/>
    <property type="evidence" value="ECO:0007669"/>
    <property type="project" value="InterPro"/>
</dbReference>
<evidence type="ECO:0000256" key="7">
    <source>
        <dbReference type="ARBA" id="ARBA00023065"/>
    </source>
</evidence>
<feature type="signal peptide" evidence="15">
    <location>
        <begin position="1"/>
        <end position="28"/>
    </location>
</feature>
<dbReference type="SUPFAM" id="SSF56935">
    <property type="entry name" value="Porins"/>
    <property type="match status" value="1"/>
</dbReference>
<keyword evidence="9 12" id="KW-0472">Membrane</keyword>
<dbReference type="PROSITE" id="PS52016">
    <property type="entry name" value="TONB_DEPENDENT_REC_3"/>
    <property type="match status" value="1"/>
</dbReference>
<dbReference type="NCBIfam" id="TIGR01783">
    <property type="entry name" value="TonB-siderophor"/>
    <property type="match status" value="1"/>
</dbReference>
<evidence type="ECO:0000259" key="16">
    <source>
        <dbReference type="Pfam" id="PF00593"/>
    </source>
</evidence>
<evidence type="ECO:0000313" key="19">
    <source>
        <dbReference type="Proteomes" id="UP000575241"/>
    </source>
</evidence>
<dbReference type="InterPro" id="IPR037066">
    <property type="entry name" value="Plug_dom_sf"/>
</dbReference>
<protein>
    <submittedName>
        <fullName evidence="18">Catecholate siderophore receptor</fullName>
    </submittedName>
</protein>
<dbReference type="InterPro" id="IPR010105">
    <property type="entry name" value="TonB_sidphr_rcpt"/>
</dbReference>
<evidence type="ECO:0000256" key="12">
    <source>
        <dbReference type="PROSITE-ProRule" id="PRU01360"/>
    </source>
</evidence>
<dbReference type="AlphaFoldDB" id="A0A7W7JYG2"/>
<proteinExistence type="inferred from homology"/>
<dbReference type="Pfam" id="PF00593">
    <property type="entry name" value="TonB_dep_Rec_b-barrel"/>
    <property type="match status" value="1"/>
</dbReference>
<dbReference type="InterPro" id="IPR000531">
    <property type="entry name" value="Beta-barrel_TonB"/>
</dbReference>
<evidence type="ECO:0000256" key="8">
    <source>
        <dbReference type="ARBA" id="ARBA00023077"/>
    </source>
</evidence>
<keyword evidence="8 13" id="KW-0798">TonB box</keyword>
<dbReference type="RefSeq" id="WP_184161014.1">
    <property type="nucleotide sequence ID" value="NZ_JACHLN010000001.1"/>
</dbReference>